<evidence type="ECO:0000256" key="1">
    <source>
        <dbReference type="SAM" id="MobiDB-lite"/>
    </source>
</evidence>
<dbReference type="AlphaFoldDB" id="A0A913XYV1"/>
<dbReference type="SUPFAM" id="SSF50729">
    <property type="entry name" value="PH domain-like"/>
    <property type="match status" value="1"/>
</dbReference>
<dbReference type="Proteomes" id="UP000887567">
    <property type="component" value="Unplaced"/>
</dbReference>
<feature type="compositionally biased region" description="Low complexity" evidence="1">
    <location>
        <begin position="187"/>
        <end position="197"/>
    </location>
</feature>
<dbReference type="GO" id="GO:0005634">
    <property type="term" value="C:nucleus"/>
    <property type="evidence" value="ECO:0007669"/>
    <property type="project" value="TreeGrafter"/>
</dbReference>
<dbReference type="InterPro" id="IPR044852">
    <property type="entry name" value="WBP2-like"/>
</dbReference>
<dbReference type="InterPro" id="IPR004182">
    <property type="entry name" value="GRAM"/>
</dbReference>
<dbReference type="PANTHER" id="PTHR31606">
    <property type="entry name" value="WW DOMAIN BINDING PROTEIN 2, ISOFORM E"/>
    <property type="match status" value="1"/>
</dbReference>
<feature type="compositionally biased region" description="Pro residues" evidence="1">
    <location>
        <begin position="202"/>
        <end position="232"/>
    </location>
</feature>
<dbReference type="EnsemblMetazoa" id="XM_021056733.2">
    <property type="protein sequence ID" value="XP_020912392.1"/>
    <property type="gene ID" value="LOC110250132"/>
</dbReference>
<reference evidence="3" key="1">
    <citation type="submission" date="2022-11" db="UniProtKB">
        <authorList>
            <consortium name="EnsemblMetazoa"/>
        </authorList>
    </citation>
    <scope>IDENTIFICATION</scope>
</reference>
<dbReference type="OrthoDB" id="1259151at2759"/>
<dbReference type="RefSeq" id="XP_020912392.1">
    <property type="nucleotide sequence ID" value="XM_021056733.2"/>
</dbReference>
<dbReference type="Pfam" id="PF02893">
    <property type="entry name" value="GRAM"/>
    <property type="match status" value="1"/>
</dbReference>
<evidence type="ECO:0000259" key="2">
    <source>
        <dbReference type="Pfam" id="PF02893"/>
    </source>
</evidence>
<organism evidence="3 4">
    <name type="scientific">Exaiptasia diaphana</name>
    <name type="common">Tropical sea anemone</name>
    <name type="synonym">Aiptasia pulchella</name>
    <dbReference type="NCBI Taxonomy" id="2652724"/>
    <lineage>
        <taxon>Eukaryota</taxon>
        <taxon>Metazoa</taxon>
        <taxon>Cnidaria</taxon>
        <taxon>Anthozoa</taxon>
        <taxon>Hexacorallia</taxon>
        <taxon>Actiniaria</taxon>
        <taxon>Aiptasiidae</taxon>
        <taxon>Exaiptasia</taxon>
    </lineage>
</organism>
<feature type="compositionally biased region" description="Pro residues" evidence="1">
    <location>
        <begin position="168"/>
        <end position="186"/>
    </location>
</feature>
<dbReference type="KEGG" id="epa:110250132"/>
<name>A0A913XYV1_EXADI</name>
<dbReference type="OMA" id="VKQPMFG"/>
<proteinExistence type="predicted"/>
<evidence type="ECO:0000313" key="4">
    <source>
        <dbReference type="Proteomes" id="UP000887567"/>
    </source>
</evidence>
<dbReference type="CDD" id="cd13214">
    <property type="entry name" value="PH-GRAM_WBP2"/>
    <property type="match status" value="1"/>
</dbReference>
<dbReference type="GO" id="GO:0031490">
    <property type="term" value="F:chromatin DNA binding"/>
    <property type="evidence" value="ECO:0007669"/>
    <property type="project" value="TreeGrafter"/>
</dbReference>
<feature type="region of interest" description="Disordered" evidence="1">
    <location>
        <begin position="149"/>
        <end position="270"/>
    </location>
</feature>
<evidence type="ECO:0000313" key="3">
    <source>
        <dbReference type="EnsemblMetazoa" id="XP_020912392.1"/>
    </source>
</evidence>
<accession>A0A913XYV1</accession>
<sequence length="270" mass="28877">MSINKIECAGGRLTLHGDYVVYHQDGVQFELHGDSIPGFLKGSKKGNIFVSTNRVIFAPTVQTDVGSFSMNFRSIRGVEVKQPMFGANYIKGDVISEPEGGWQGRGTFNITFNSGGAIEFAEHFRQAVASAGRPGSQPMPAAGGYQTFGIYNNPTPQPQPGYYNGPPYQTPYPPQPGYYGAPPPQPGYYGAPPTAGGFYAAQPPPYRPPENPPPYPGQSAPMAPPSAPPPDFPGAGGVKAQEAYTSGQNVYVPANQPPPPPYFQEHKKNV</sequence>
<dbReference type="GeneID" id="110250132"/>
<protein>
    <recommendedName>
        <fullName evidence="2">GRAM domain-containing protein</fullName>
    </recommendedName>
</protein>
<keyword evidence="4" id="KW-1185">Reference proteome</keyword>
<feature type="domain" description="GRAM" evidence="2">
    <location>
        <begin position="42"/>
        <end position="127"/>
    </location>
</feature>
<dbReference type="PANTHER" id="PTHR31606:SF1">
    <property type="entry name" value="WW DOMAIN BINDING PROTEIN 2, ISOFORM E"/>
    <property type="match status" value="1"/>
</dbReference>
<dbReference type="GO" id="GO:0003713">
    <property type="term" value="F:transcription coactivator activity"/>
    <property type="evidence" value="ECO:0007669"/>
    <property type="project" value="InterPro"/>
</dbReference>